<name>A0ABT5GKC9_9MICO</name>
<gene>
    <name evidence="2" type="ORF">OO014_13910</name>
</gene>
<evidence type="ECO:0000256" key="1">
    <source>
        <dbReference type="SAM" id="Coils"/>
    </source>
</evidence>
<keyword evidence="3" id="KW-1185">Reference proteome</keyword>
<dbReference type="SUPFAM" id="SSF53756">
    <property type="entry name" value="UDP-Glycosyltransferase/glycogen phosphorylase"/>
    <property type="match status" value="1"/>
</dbReference>
<dbReference type="Proteomes" id="UP001150259">
    <property type="component" value="Unassembled WGS sequence"/>
</dbReference>
<keyword evidence="1" id="KW-0175">Coiled coil</keyword>
<dbReference type="Gene3D" id="3.40.50.2000">
    <property type="entry name" value="Glycogen Phosphorylase B"/>
    <property type="match status" value="1"/>
</dbReference>
<dbReference type="RefSeq" id="WP_272462924.1">
    <property type="nucleotide sequence ID" value="NZ_JAPFQL010000063.1"/>
</dbReference>
<reference evidence="2 3" key="1">
    <citation type="submission" date="2022-11" db="EMBL/GenBank/DDBJ databases">
        <title>Anaerobic phenanthrene biodegradation by a DNRA strain PheN6.</title>
        <authorList>
            <person name="Zhang Z."/>
        </authorList>
    </citation>
    <scope>NUCLEOTIDE SEQUENCE [LARGE SCALE GENOMIC DNA]</scope>
    <source>
        <strain evidence="2 3">PheN6</strain>
    </source>
</reference>
<proteinExistence type="predicted"/>
<organism evidence="2 3">
    <name type="scientific">Intrasporangium calvum</name>
    <dbReference type="NCBI Taxonomy" id="53358"/>
    <lineage>
        <taxon>Bacteria</taxon>
        <taxon>Bacillati</taxon>
        <taxon>Actinomycetota</taxon>
        <taxon>Actinomycetes</taxon>
        <taxon>Micrococcales</taxon>
        <taxon>Intrasporangiaceae</taxon>
        <taxon>Intrasporangium</taxon>
    </lineage>
</organism>
<sequence>MIEKNIRVLVYGHINVNVLDGSSFFLAAVTSMLASDPGIEVDLLLSNPLRRRDVISEVLHYPNVRVLDPFADGLPQMGLAGQLDGAGMTELEAGELLGRAWRTGSYDAVVVRNTESALALSHAEPSVRPHLLAYVTGFVDSAGASAQLAMDLVSLTRQGVLLCSQTDEMREELSAFLRGHGEDPRIVTLYPMVPDSPIKVASAARPEAASRFVYTGKFFRDWNPVQMIAGFREARLVEGGLELHVAGDHFRPDPEYSTLIPEVRYLLKNSEGVSWYGGVSRDSARAIILASHVGISWRSGRLSESLELSTKVLEYGALGRPSIVNPTEMHRKLLGDDYPFFAESMSDFVGALLLANRDVDAYQEASARTASLAADFTYSAAAERFTPVLMDLVGEKARPYALETSLSFSRNGSPQDPVASFVADLRHVTAGELFEMAHRSGEVQRLGPYVRIDWSAGISESEAQPGAIGLGLLDLAFERAAHRSAIDRVPAVLPALHVDDPVPSGSRDADKVRDLKRSVKSLEAEVAGLRKKLTHAQAQRDIAAQRLKALRKSRLGSLQVRLWKARAKRKR</sequence>
<comment type="caution">
    <text evidence="2">The sequence shown here is derived from an EMBL/GenBank/DDBJ whole genome shotgun (WGS) entry which is preliminary data.</text>
</comment>
<feature type="coiled-coil region" evidence="1">
    <location>
        <begin position="512"/>
        <end position="539"/>
    </location>
</feature>
<dbReference type="EMBL" id="JAPFQL010000063">
    <property type="protein sequence ID" value="MDC5698350.1"/>
    <property type="molecule type" value="Genomic_DNA"/>
</dbReference>
<protein>
    <submittedName>
        <fullName evidence="2">Uncharacterized protein</fullName>
    </submittedName>
</protein>
<evidence type="ECO:0000313" key="3">
    <source>
        <dbReference type="Proteomes" id="UP001150259"/>
    </source>
</evidence>
<accession>A0ABT5GKC9</accession>
<evidence type="ECO:0000313" key="2">
    <source>
        <dbReference type="EMBL" id="MDC5698350.1"/>
    </source>
</evidence>